<protein>
    <submittedName>
        <fullName evidence="1">Right-handed parallel beta-helix repeat-containing protein</fullName>
    </submittedName>
</protein>
<proteinExistence type="predicted"/>
<dbReference type="InterPro" id="IPR011050">
    <property type="entry name" value="Pectin_lyase_fold/virulence"/>
</dbReference>
<dbReference type="Proteomes" id="UP001305702">
    <property type="component" value="Chromosome"/>
</dbReference>
<dbReference type="AlphaFoldDB" id="A0AA96LG87"/>
<reference evidence="1 2" key="1">
    <citation type="submission" date="2022-02" db="EMBL/GenBank/DDBJ databases">
        <title>Paenibacillus sp. MBLB1776 Whole Genome Shotgun Sequencing.</title>
        <authorList>
            <person name="Hwang C.Y."/>
            <person name="Cho E.-S."/>
            <person name="Seo M.-J."/>
        </authorList>
    </citation>
    <scope>NUCLEOTIDE SEQUENCE [LARGE SCALE GENOMIC DNA]</scope>
    <source>
        <strain evidence="1 2">MBLB1776</strain>
    </source>
</reference>
<dbReference type="Gene3D" id="2.160.20.10">
    <property type="entry name" value="Single-stranded right-handed beta-helix, Pectin lyase-like"/>
    <property type="match status" value="2"/>
</dbReference>
<dbReference type="InterPro" id="IPR006626">
    <property type="entry name" value="PbH1"/>
</dbReference>
<dbReference type="KEGG" id="paun:MJA45_06435"/>
<evidence type="ECO:0000313" key="2">
    <source>
        <dbReference type="Proteomes" id="UP001305702"/>
    </source>
</evidence>
<dbReference type="SMART" id="SM00710">
    <property type="entry name" value="PbH1"/>
    <property type="match status" value="6"/>
</dbReference>
<organism evidence="1 2">
    <name type="scientific">Paenibacillus aurantius</name>
    <dbReference type="NCBI Taxonomy" id="2918900"/>
    <lineage>
        <taxon>Bacteria</taxon>
        <taxon>Bacillati</taxon>
        <taxon>Bacillota</taxon>
        <taxon>Bacilli</taxon>
        <taxon>Bacillales</taxon>
        <taxon>Paenibacillaceae</taxon>
        <taxon>Paenibacillus</taxon>
    </lineage>
</organism>
<evidence type="ECO:0000313" key="1">
    <source>
        <dbReference type="EMBL" id="WNQ12664.1"/>
    </source>
</evidence>
<keyword evidence="2" id="KW-1185">Reference proteome</keyword>
<dbReference type="EMBL" id="CP130318">
    <property type="protein sequence ID" value="WNQ12664.1"/>
    <property type="molecule type" value="Genomic_DNA"/>
</dbReference>
<sequence>MYLIELSRWGIKQGLPAKPYTPADYAMADANIQGINRALRYARDNGYPGAVLPEGSYALCYPRAIEMQSHLTFHLNGSTLKVIYDSDTKSPFDPRTTTDYYNFGGKSLVFDNVTDAHLTGGTIIGDRDDRSFLSPNEARMEGTYGVSFQRSTRFSSISHCTVRDYMGDNVTFASTASRELAEFNLNLTLGALDYTTGQPVPSSNTLTSGFLSLPANPSYSSFLVAGAGYARLTALTTREIDVFYYRADNSYMGALRRKKIYTDITIPDGAAKMRLVFFNETSPAKNMQLTLKFGSIPHHNTVEYNELFNGHRGGITLGGSYNVLQHNVIRDNGKGSGRFLDGKPIFPDSTRYAVNQEDSYGDNCVIRHNLMYGSNHGILAGCYSLHVENNHIYNMDSIGINLYSLRFAVLKGNVIYNCGTTLGLMNSNFADAYVEITGNSLTGGNLSFFGNSTYQVHVTDNHLTDIPNLNMGASELTVFRGNRIRYSSLTSTPVITINKLEGCVLDSSVPRDITLKTYRVLASTFNNVRVNLQTVNGTAASEKIYMECCTFLDGAITNHIYLTKSREVTIVRSSFTDTVLKAGNINTPGSQAVTIVEDSDLISNKLTALIETDFNQPGGTIRLTRSTVLLNNSSFAYLVDHTKPGVRFVFTLFLKDSTIRYTGSVPLSLAYYDTANPMIRVISVNTGLDNVILLPPDPALYVDYDPETTYRTTISLAPDGPAFSATVVYNLNTNAPYILILTPDNQVIQPAVKILDPNRILITSTTALLVKVIVQKL</sequence>
<gene>
    <name evidence="1" type="ORF">MJA45_06435</name>
</gene>
<accession>A0AA96LG87</accession>
<dbReference type="RefSeq" id="WP_315606442.1">
    <property type="nucleotide sequence ID" value="NZ_CP130318.1"/>
</dbReference>
<dbReference type="InterPro" id="IPR012334">
    <property type="entry name" value="Pectin_lyas_fold"/>
</dbReference>
<name>A0AA96LG87_9BACL</name>
<dbReference type="SUPFAM" id="SSF51126">
    <property type="entry name" value="Pectin lyase-like"/>
    <property type="match status" value="2"/>
</dbReference>